<gene>
    <name evidence="2" type="ORF">Dbus_chr2Lg1456</name>
</gene>
<evidence type="ECO:0000313" key="3">
    <source>
        <dbReference type="Proteomes" id="UP000494163"/>
    </source>
</evidence>
<evidence type="ECO:0000313" key="2">
    <source>
        <dbReference type="EMBL" id="ALC39371.1"/>
    </source>
</evidence>
<protein>
    <submittedName>
        <fullName evidence="2">CG10880</fullName>
    </submittedName>
</protein>
<keyword evidence="3" id="KW-1185">Reference proteome</keyword>
<organism evidence="2 3">
    <name type="scientific">Drosophila busckii</name>
    <name type="common">Fruit fly</name>
    <dbReference type="NCBI Taxonomy" id="30019"/>
    <lineage>
        <taxon>Eukaryota</taxon>
        <taxon>Metazoa</taxon>
        <taxon>Ecdysozoa</taxon>
        <taxon>Arthropoda</taxon>
        <taxon>Hexapoda</taxon>
        <taxon>Insecta</taxon>
        <taxon>Pterygota</taxon>
        <taxon>Neoptera</taxon>
        <taxon>Endopterygota</taxon>
        <taxon>Diptera</taxon>
        <taxon>Brachycera</taxon>
        <taxon>Muscomorpha</taxon>
        <taxon>Ephydroidea</taxon>
        <taxon>Drosophilidae</taxon>
        <taxon>Drosophila</taxon>
    </lineage>
</organism>
<dbReference type="OrthoDB" id="7732618at2759"/>
<reference evidence="2 3" key="1">
    <citation type="submission" date="2015-08" db="EMBL/GenBank/DDBJ databases">
        <title>Ancestral chromatin configuration constrains chromatin evolution on differentiating sex chromosomes in Drosophila.</title>
        <authorList>
            <person name="Zhou Q."/>
            <person name="Bachtrog D."/>
        </authorList>
    </citation>
    <scope>NUCLEOTIDE SEQUENCE [LARGE SCALE GENOMIC DNA]</scope>
    <source>
        <tissue evidence="2">Whole larvae</tissue>
    </source>
</reference>
<dbReference type="OMA" id="KMPNQDP"/>
<evidence type="ECO:0000256" key="1">
    <source>
        <dbReference type="SAM" id="Phobius"/>
    </source>
</evidence>
<keyword evidence="1" id="KW-0472">Membrane</keyword>
<sequence>ICISIKLIMTDNVPLLPTNNLRSGVQFVARKEFHTVSKQQSLDSAFLGNERRPWKQTQTKPKRDVNKERDLVLALLSTTSHGLDTKENVEKIMEENISFRDLASLCDEDLQLFGFDSRQQRGDLVKLFSTLPNQDPSYEHICRTDTAQGYNNLIVGNAANHLMYMRSSLAATNYKLQVMPPEDVVVGDNRYASRFALDALNSVQSISDELVNDLKKLEKMMAEPSKKKHLDSGSPAKEKKLRILYYTAIAVGTACAWFWWWSKYNNSANLENISVKI</sequence>
<dbReference type="EMBL" id="CP012523">
    <property type="protein sequence ID" value="ALC39371.1"/>
    <property type="molecule type" value="Genomic_DNA"/>
</dbReference>
<accession>A0A0M4E5H7</accession>
<dbReference type="STRING" id="30019.A0A0M4E5H7"/>
<dbReference type="Proteomes" id="UP000494163">
    <property type="component" value="Chromosome 2L"/>
</dbReference>
<keyword evidence="1" id="KW-1133">Transmembrane helix</keyword>
<dbReference type="AlphaFoldDB" id="A0A0M4E5H7"/>
<feature type="non-terminal residue" evidence="2">
    <location>
        <position position="1"/>
    </location>
</feature>
<proteinExistence type="predicted"/>
<keyword evidence="1" id="KW-0812">Transmembrane</keyword>
<feature type="transmembrane region" description="Helical" evidence="1">
    <location>
        <begin position="243"/>
        <end position="261"/>
    </location>
</feature>
<name>A0A0M4E5H7_DROBS</name>